<feature type="chain" id="PRO_5038853897" evidence="1">
    <location>
        <begin position="22"/>
        <end position="272"/>
    </location>
</feature>
<dbReference type="GO" id="GO:0005509">
    <property type="term" value="F:calcium ion binding"/>
    <property type="evidence" value="ECO:0007669"/>
    <property type="project" value="InterPro"/>
</dbReference>
<keyword evidence="1" id="KW-0732">Signal</keyword>
<sequence>MSIRKNLARLALLAAASTAGAGLLATPSQAAVNSAVEIRVESGRTVLVYTGSDNANQLRLSKEAGGVVVVDDSVTLTPGAGCTTFVDSTQARCSAVTEIRFNLGGGNDRATVQRTFNGEIRGGSGDDTFALSYADSGLSTLRVIGDAGARDHADYRGMSEAVDVTLGLGADDGRPAKNDADFVQVEDVTGTSFSDTLIGDLAANQIKGLGARDTMRGGAANDKIFANDGNTETQIDCDGGLGAPGTADTIVVDDRALDSRINCELTERAGVE</sequence>
<dbReference type="EMBL" id="BOOK01000013">
    <property type="protein sequence ID" value="GIH99958.1"/>
    <property type="molecule type" value="Genomic_DNA"/>
</dbReference>
<dbReference type="SUPFAM" id="SSF51120">
    <property type="entry name" value="beta-Roll"/>
    <property type="match status" value="1"/>
</dbReference>
<comment type="caution">
    <text evidence="2">The sequence shown here is derived from an EMBL/GenBank/DDBJ whole genome shotgun (WGS) entry which is preliminary data.</text>
</comment>
<dbReference type="AlphaFoldDB" id="A0A8J3T2N3"/>
<dbReference type="RefSeq" id="WP_203874394.1">
    <property type="nucleotide sequence ID" value="NZ_BOOK01000013.1"/>
</dbReference>
<dbReference type="InterPro" id="IPR011049">
    <property type="entry name" value="Serralysin-like_metalloprot_C"/>
</dbReference>
<dbReference type="Pfam" id="PF00353">
    <property type="entry name" value="HemolysinCabind"/>
    <property type="match status" value="1"/>
</dbReference>
<protein>
    <submittedName>
        <fullName evidence="2">Uncharacterized protein</fullName>
    </submittedName>
</protein>
<reference evidence="2" key="1">
    <citation type="submission" date="2021-01" db="EMBL/GenBank/DDBJ databases">
        <title>Whole genome shotgun sequence of Planobispora takensis NBRC 109077.</title>
        <authorList>
            <person name="Komaki H."/>
            <person name="Tamura T."/>
        </authorList>
    </citation>
    <scope>NUCLEOTIDE SEQUENCE</scope>
    <source>
        <strain evidence="2">NBRC 109077</strain>
    </source>
</reference>
<name>A0A8J3T2N3_9ACTN</name>
<evidence type="ECO:0000313" key="3">
    <source>
        <dbReference type="Proteomes" id="UP000634476"/>
    </source>
</evidence>
<evidence type="ECO:0000256" key="1">
    <source>
        <dbReference type="SAM" id="SignalP"/>
    </source>
</evidence>
<accession>A0A8J3T2N3</accession>
<proteinExistence type="predicted"/>
<evidence type="ECO:0000313" key="2">
    <source>
        <dbReference type="EMBL" id="GIH99958.1"/>
    </source>
</evidence>
<keyword evidence="3" id="KW-1185">Reference proteome</keyword>
<dbReference type="Gene3D" id="2.150.10.10">
    <property type="entry name" value="Serralysin-like metalloprotease, C-terminal"/>
    <property type="match status" value="1"/>
</dbReference>
<dbReference type="InterPro" id="IPR001343">
    <property type="entry name" value="Hemolysn_Ca-bd"/>
</dbReference>
<feature type="signal peptide" evidence="1">
    <location>
        <begin position="1"/>
        <end position="21"/>
    </location>
</feature>
<dbReference type="Proteomes" id="UP000634476">
    <property type="component" value="Unassembled WGS sequence"/>
</dbReference>
<gene>
    <name evidence="2" type="ORF">Pta02_19670</name>
</gene>
<organism evidence="2 3">
    <name type="scientific">Planobispora takensis</name>
    <dbReference type="NCBI Taxonomy" id="1367882"/>
    <lineage>
        <taxon>Bacteria</taxon>
        <taxon>Bacillati</taxon>
        <taxon>Actinomycetota</taxon>
        <taxon>Actinomycetes</taxon>
        <taxon>Streptosporangiales</taxon>
        <taxon>Streptosporangiaceae</taxon>
        <taxon>Planobispora</taxon>
    </lineage>
</organism>